<dbReference type="Pfam" id="PF04055">
    <property type="entry name" value="Radical_SAM"/>
    <property type="match status" value="1"/>
</dbReference>
<keyword evidence="9" id="KW-0963">Cytoplasm</keyword>
<keyword evidence="9" id="KW-0004">4Fe-4S</keyword>
<evidence type="ECO:0000313" key="11">
    <source>
        <dbReference type="EMBL" id="KXI11596.1"/>
    </source>
</evidence>
<dbReference type="SFLD" id="SFLDG01065">
    <property type="entry name" value="anaerobic_coproporphyrinogen-I"/>
    <property type="match status" value="1"/>
</dbReference>
<dbReference type="SFLD" id="SFLDG01082">
    <property type="entry name" value="B12-binding_domain_containing"/>
    <property type="match status" value="1"/>
</dbReference>
<evidence type="ECO:0000256" key="8">
    <source>
        <dbReference type="ARBA" id="ARBA00023186"/>
    </source>
</evidence>
<dbReference type="InterPro" id="IPR010723">
    <property type="entry name" value="HemN_C"/>
</dbReference>
<dbReference type="GO" id="GO:0005737">
    <property type="term" value="C:cytoplasm"/>
    <property type="evidence" value="ECO:0007669"/>
    <property type="project" value="UniProtKB-SubCell"/>
</dbReference>
<evidence type="ECO:0000256" key="9">
    <source>
        <dbReference type="RuleBase" id="RU364116"/>
    </source>
</evidence>
<dbReference type="SFLD" id="SFLDS00029">
    <property type="entry name" value="Radical_SAM"/>
    <property type="match status" value="1"/>
</dbReference>
<comment type="subcellular location">
    <subcellularLocation>
        <location evidence="9">Cytoplasm</location>
    </subcellularLocation>
</comment>
<dbReference type="GO" id="GO:0046872">
    <property type="term" value="F:metal ion binding"/>
    <property type="evidence" value="ECO:0007669"/>
    <property type="project" value="UniProtKB-UniRule"/>
</dbReference>
<dbReference type="PATRIC" id="fig|1261.3.peg.1502"/>
<dbReference type="eggNOG" id="COG0635">
    <property type="taxonomic scope" value="Bacteria"/>
</dbReference>
<keyword evidence="7 9" id="KW-0411">Iron-sulfur</keyword>
<evidence type="ECO:0000256" key="4">
    <source>
        <dbReference type="ARBA" id="ARBA00022691"/>
    </source>
</evidence>
<dbReference type="SFLD" id="SFLDF00288">
    <property type="entry name" value="HemN-like__clustered_with_nucl"/>
    <property type="match status" value="1"/>
</dbReference>
<dbReference type="Proteomes" id="UP000070326">
    <property type="component" value="Unassembled WGS sequence"/>
</dbReference>
<dbReference type="Gene3D" id="3.20.20.70">
    <property type="entry name" value="Aldolase class I"/>
    <property type="match status" value="1"/>
</dbReference>
<dbReference type="GO" id="GO:0004109">
    <property type="term" value="F:coproporphyrinogen oxidase activity"/>
    <property type="evidence" value="ECO:0007669"/>
    <property type="project" value="InterPro"/>
</dbReference>
<comment type="similarity">
    <text evidence="1">Belongs to the anaerobic coproporphyrinogen-III oxidase family. HemW subfamily.</text>
</comment>
<dbReference type="SUPFAM" id="SSF102114">
    <property type="entry name" value="Radical SAM enzymes"/>
    <property type="match status" value="1"/>
</dbReference>
<dbReference type="InterPro" id="IPR058240">
    <property type="entry name" value="rSAM_sf"/>
</dbReference>
<keyword evidence="8 9" id="KW-0143">Chaperone</keyword>
<keyword evidence="4 9" id="KW-0949">S-adenosyl-L-methionine</keyword>
<evidence type="ECO:0000256" key="6">
    <source>
        <dbReference type="ARBA" id="ARBA00023004"/>
    </source>
</evidence>
<dbReference type="InterPro" id="IPR004559">
    <property type="entry name" value="HemW-like"/>
</dbReference>
<evidence type="ECO:0000256" key="1">
    <source>
        <dbReference type="ARBA" id="ARBA00006100"/>
    </source>
</evidence>
<accession>A0A135YQB1</accession>
<evidence type="ECO:0000256" key="7">
    <source>
        <dbReference type="ARBA" id="ARBA00023014"/>
    </source>
</evidence>
<reference evidence="11 12" key="1">
    <citation type="submission" date="2016-02" db="EMBL/GenBank/DDBJ databases">
        <authorList>
            <person name="Wen L."/>
            <person name="He K."/>
            <person name="Yang H."/>
        </authorList>
    </citation>
    <scope>NUCLEOTIDE SEQUENCE [LARGE SCALE GENOMIC DNA]</scope>
    <source>
        <strain evidence="11 12">MJR8628A</strain>
    </source>
</reference>
<dbReference type="GO" id="GO:0051539">
    <property type="term" value="F:4 iron, 4 sulfur cluster binding"/>
    <property type="evidence" value="ECO:0007669"/>
    <property type="project" value="UniProtKB-UniRule"/>
</dbReference>
<feature type="domain" description="Radical SAM core" evidence="10">
    <location>
        <begin position="8"/>
        <end position="242"/>
    </location>
</feature>
<keyword evidence="6 9" id="KW-0408">Iron</keyword>
<dbReference type="CDD" id="cd01335">
    <property type="entry name" value="Radical_SAM"/>
    <property type="match status" value="1"/>
</dbReference>
<dbReference type="InterPro" id="IPR006638">
    <property type="entry name" value="Elp3/MiaA/NifB-like_rSAM"/>
</dbReference>
<evidence type="ECO:0000256" key="5">
    <source>
        <dbReference type="ARBA" id="ARBA00022723"/>
    </source>
</evidence>
<comment type="function">
    <text evidence="9">Probably acts as a heme chaperone, transferring heme to an unknown acceptor. Binds one molecule of heme per monomer, possibly covalently. Binds 1 [4Fe-4S] cluster. The cluster is coordinated with 3 cysteines and an exchangeable S-adenosyl-L-methionine.</text>
</comment>
<protein>
    <recommendedName>
        <fullName evidence="2 9">Heme chaperone HemW</fullName>
    </recommendedName>
</protein>
<dbReference type="SMART" id="SM00729">
    <property type="entry name" value="Elp3"/>
    <property type="match status" value="1"/>
</dbReference>
<dbReference type="InterPro" id="IPR007197">
    <property type="entry name" value="rSAM"/>
</dbReference>
<dbReference type="PANTHER" id="PTHR13932">
    <property type="entry name" value="COPROPORPHYRINIGEN III OXIDASE"/>
    <property type="match status" value="1"/>
</dbReference>
<sequence length="387" mass="45156">MRSIEEINEVKMNKAIYIHIPFCAKKCYYCDFTSYVGRDEEINSYLDSLEKEMDLYMDKKEDIYSIFIGGGTPSLLSPDQLDRLFGIIEKKVNLESLCEYTIESNPGTLTRDKLRTMKKHGVNRLSMGLQAVQDKHLKFMGRIHDMDQFVESFELARQEGLENINVDLIFAFEGQTLEDWKESLEKVVAMNPDHISAYSLIIEEGTTFYRMYQDGRLNDFDEDTYISMYRYTVEKLKDSGYHQYEISNYAKEGCECKHNILYWDCLNYYGFGLGASGFIGDVRYTNTKNMKDYMEDLDNKKKPIEFKEVIASKDRFNEKIILGLRKNEGILLDTVTKYLTDKEENDFMVKVKNYIDKGLLLVDNGRLRLGQEGREVSNSIFVDLMVD</sequence>
<dbReference type="GO" id="GO:0006779">
    <property type="term" value="P:porphyrin-containing compound biosynthetic process"/>
    <property type="evidence" value="ECO:0007669"/>
    <property type="project" value="InterPro"/>
</dbReference>
<organism evidence="11 12">
    <name type="scientific">Peptostreptococcus anaerobius</name>
    <dbReference type="NCBI Taxonomy" id="1261"/>
    <lineage>
        <taxon>Bacteria</taxon>
        <taxon>Bacillati</taxon>
        <taxon>Bacillota</taxon>
        <taxon>Clostridia</taxon>
        <taxon>Peptostreptococcales</taxon>
        <taxon>Peptostreptococcaceae</taxon>
        <taxon>Peptostreptococcus</taxon>
    </lineage>
</organism>
<evidence type="ECO:0000313" key="12">
    <source>
        <dbReference type="Proteomes" id="UP000070326"/>
    </source>
</evidence>
<dbReference type="Pfam" id="PF06969">
    <property type="entry name" value="HemN_C"/>
    <property type="match status" value="1"/>
</dbReference>
<dbReference type="SFLD" id="SFLDF00562">
    <property type="entry name" value="HemN-like__clustered_with_heat"/>
    <property type="match status" value="1"/>
</dbReference>
<keyword evidence="3 9" id="KW-0349">Heme</keyword>
<comment type="caution">
    <text evidence="11">The sequence shown here is derived from an EMBL/GenBank/DDBJ whole genome shotgun (WGS) entry which is preliminary data.</text>
</comment>
<keyword evidence="5 9" id="KW-0479">Metal-binding</keyword>
<dbReference type="NCBIfam" id="TIGR00539">
    <property type="entry name" value="hemN_rel"/>
    <property type="match status" value="1"/>
</dbReference>
<proteinExistence type="inferred from homology"/>
<dbReference type="InterPro" id="IPR013785">
    <property type="entry name" value="Aldolase_TIM"/>
</dbReference>
<evidence type="ECO:0000256" key="2">
    <source>
        <dbReference type="ARBA" id="ARBA00017228"/>
    </source>
</evidence>
<dbReference type="STRING" id="1261.HMPREF3195_01305"/>
<dbReference type="PANTHER" id="PTHR13932:SF5">
    <property type="entry name" value="RADICAL S-ADENOSYL METHIONINE DOMAIN-CONTAINING PROTEIN 1, MITOCHONDRIAL"/>
    <property type="match status" value="1"/>
</dbReference>
<dbReference type="InterPro" id="IPR034505">
    <property type="entry name" value="Coproporphyrinogen-III_oxidase"/>
</dbReference>
<evidence type="ECO:0000259" key="10">
    <source>
        <dbReference type="PROSITE" id="PS51918"/>
    </source>
</evidence>
<gene>
    <name evidence="11" type="ORF">HMPREF3195_01305</name>
</gene>
<dbReference type="PROSITE" id="PS51918">
    <property type="entry name" value="RADICAL_SAM"/>
    <property type="match status" value="1"/>
</dbReference>
<name>A0A135YQB1_9FIRM</name>
<evidence type="ECO:0000256" key="3">
    <source>
        <dbReference type="ARBA" id="ARBA00022617"/>
    </source>
</evidence>
<dbReference type="EMBL" id="LSQZ01000068">
    <property type="protein sequence ID" value="KXI11596.1"/>
    <property type="molecule type" value="Genomic_DNA"/>
</dbReference>
<dbReference type="AlphaFoldDB" id="A0A135YQB1"/>